<evidence type="ECO:0000256" key="10">
    <source>
        <dbReference type="ARBA" id="ARBA00022840"/>
    </source>
</evidence>
<keyword evidence="12" id="KW-0902">Two-component regulatory system</keyword>
<keyword evidence="10" id="KW-0067">ATP-binding</keyword>
<dbReference type="FunFam" id="3.30.565.10:FF:000006">
    <property type="entry name" value="Sensor histidine kinase WalK"/>
    <property type="match status" value="1"/>
</dbReference>
<dbReference type="RefSeq" id="WP_077837879.1">
    <property type="nucleotide sequence ID" value="NZ_JABTAE010000001.1"/>
</dbReference>
<comment type="catalytic activity">
    <reaction evidence="1">
        <text>ATP + protein L-histidine = ADP + protein N-phospho-L-histidine.</text>
        <dbReference type="EC" id="2.7.13.3"/>
    </reaction>
</comment>
<dbReference type="Pfam" id="PF00512">
    <property type="entry name" value="HisKA"/>
    <property type="match status" value="1"/>
</dbReference>
<dbReference type="SUPFAM" id="SSF158472">
    <property type="entry name" value="HAMP domain-like"/>
    <property type="match status" value="1"/>
</dbReference>
<dbReference type="InterPro" id="IPR050398">
    <property type="entry name" value="HssS/ArlS-like"/>
</dbReference>
<dbReference type="InterPro" id="IPR005467">
    <property type="entry name" value="His_kinase_dom"/>
</dbReference>
<keyword evidence="8" id="KW-0547">Nucleotide-binding</keyword>
<dbReference type="PROSITE" id="PS50109">
    <property type="entry name" value="HIS_KIN"/>
    <property type="match status" value="1"/>
</dbReference>
<dbReference type="PANTHER" id="PTHR45528:SF1">
    <property type="entry name" value="SENSOR HISTIDINE KINASE CPXA"/>
    <property type="match status" value="1"/>
</dbReference>
<evidence type="ECO:0000256" key="13">
    <source>
        <dbReference type="ARBA" id="ARBA00023136"/>
    </source>
</evidence>
<sequence length="487" mass="56130">MKYSIQNKILIWFSIIIFIGLSSLIFVSYKITEKNTEHTIQNDMIGAKKNLDLYLKQFFLINNKEFNEANLLDKADVISKELSSNIGNNVDIYNAKGEKISNFLSLDNKNSDDISNAISNKITYSINHIDNKVIVSLSYPIEINDKTIGIINYRKDYSELYSYDQWFKYILNICASIIFLFVFIATIIISRQIAKPIIELTKSSEEVTKGNFDLKINIESKDEIGELSKRFKIMIATIKEQISIIKIERDNLKESQKQNKAFFDNVTHELKTPLTTILGYAQIIKENGFTDKEFFEKGTSYIINESNRINNMVVEILELSTASSKDINYNFENVDLSKLMKNTCEEMNIKGRKYNIKIKEKVEENLFMRGDSDKLREVLVNIIDNSIKYGNVNSVVEVNGYYENSNIYIKVKDEGRGIDEKHLENLFKPFYRISKSESREKGSAGLGLSIVKNIVEKHMGHISIKSEINKGTEVTIKFKGEDYEKSR</sequence>
<dbReference type="EC" id="2.7.13.3" evidence="3"/>
<organism evidence="14 15">
    <name type="scientific">Clostridium beijerinckii</name>
    <name type="common">Clostridium MP</name>
    <dbReference type="NCBI Taxonomy" id="1520"/>
    <lineage>
        <taxon>Bacteria</taxon>
        <taxon>Bacillati</taxon>
        <taxon>Bacillota</taxon>
        <taxon>Clostridia</taxon>
        <taxon>Eubacteriales</taxon>
        <taxon>Clostridiaceae</taxon>
        <taxon>Clostridium</taxon>
    </lineage>
</organism>
<dbReference type="PRINTS" id="PR00344">
    <property type="entry name" value="BCTRLSENSOR"/>
</dbReference>
<dbReference type="Gene3D" id="6.10.340.10">
    <property type="match status" value="1"/>
</dbReference>
<comment type="subcellular location">
    <subcellularLocation>
        <location evidence="2">Cell membrane</location>
        <topology evidence="2">Multi-pass membrane protein</topology>
    </subcellularLocation>
</comment>
<evidence type="ECO:0000313" key="14">
    <source>
        <dbReference type="EMBL" id="OOM63282.1"/>
    </source>
</evidence>
<dbReference type="Gene3D" id="3.30.565.10">
    <property type="entry name" value="Histidine kinase-like ATPase, C-terminal domain"/>
    <property type="match status" value="1"/>
</dbReference>
<dbReference type="Pfam" id="PF02518">
    <property type="entry name" value="HATPase_c"/>
    <property type="match status" value="1"/>
</dbReference>
<keyword evidence="9 14" id="KW-0418">Kinase</keyword>
<dbReference type="CDD" id="cd06225">
    <property type="entry name" value="HAMP"/>
    <property type="match status" value="1"/>
</dbReference>
<keyword evidence="7" id="KW-0812">Transmembrane</keyword>
<evidence type="ECO:0000256" key="1">
    <source>
        <dbReference type="ARBA" id="ARBA00000085"/>
    </source>
</evidence>
<proteinExistence type="predicted"/>
<evidence type="ECO:0000256" key="6">
    <source>
        <dbReference type="ARBA" id="ARBA00022679"/>
    </source>
</evidence>
<dbReference type="FunFam" id="1.10.287.130:FF:000001">
    <property type="entry name" value="Two-component sensor histidine kinase"/>
    <property type="match status" value="1"/>
</dbReference>
<keyword evidence="4" id="KW-1003">Cell membrane</keyword>
<evidence type="ECO:0000313" key="15">
    <source>
        <dbReference type="Proteomes" id="UP000190973"/>
    </source>
</evidence>
<evidence type="ECO:0000256" key="4">
    <source>
        <dbReference type="ARBA" id="ARBA00022475"/>
    </source>
</evidence>
<evidence type="ECO:0000256" key="9">
    <source>
        <dbReference type="ARBA" id="ARBA00022777"/>
    </source>
</evidence>
<dbReference type="InterPro" id="IPR036097">
    <property type="entry name" value="HisK_dim/P_sf"/>
</dbReference>
<dbReference type="PANTHER" id="PTHR45528">
    <property type="entry name" value="SENSOR HISTIDINE KINASE CPXA"/>
    <property type="match status" value="1"/>
</dbReference>
<dbReference type="GO" id="GO:0000155">
    <property type="term" value="F:phosphorelay sensor kinase activity"/>
    <property type="evidence" value="ECO:0007669"/>
    <property type="project" value="InterPro"/>
</dbReference>
<keyword evidence="5" id="KW-0597">Phosphoprotein</keyword>
<protein>
    <recommendedName>
        <fullName evidence="3">histidine kinase</fullName>
        <ecNumber evidence="3">2.7.13.3</ecNumber>
    </recommendedName>
</protein>
<keyword evidence="11" id="KW-1133">Transmembrane helix</keyword>
<dbReference type="SMART" id="SM00388">
    <property type="entry name" value="HisKA"/>
    <property type="match status" value="1"/>
</dbReference>
<reference evidence="14 15" key="1">
    <citation type="submission" date="2016-05" db="EMBL/GenBank/DDBJ databases">
        <title>Microbial solvent formation.</title>
        <authorList>
            <person name="Poehlein A."/>
            <person name="Montoya Solano J.D."/>
            <person name="Flitsch S."/>
            <person name="Krabben P."/>
            <person name="Duerre P."/>
            <person name="Daniel R."/>
        </authorList>
    </citation>
    <scope>NUCLEOTIDE SEQUENCE [LARGE SCALE GENOMIC DNA]</scope>
    <source>
        <strain evidence="14 15">DSM 53</strain>
    </source>
</reference>
<evidence type="ECO:0000256" key="11">
    <source>
        <dbReference type="ARBA" id="ARBA00022989"/>
    </source>
</evidence>
<dbReference type="SUPFAM" id="SSF47384">
    <property type="entry name" value="Homodimeric domain of signal transducing histidine kinase"/>
    <property type="match status" value="1"/>
</dbReference>
<dbReference type="Gene3D" id="1.10.287.130">
    <property type="match status" value="1"/>
</dbReference>
<keyword evidence="13" id="KW-0472">Membrane</keyword>
<evidence type="ECO:0000256" key="2">
    <source>
        <dbReference type="ARBA" id="ARBA00004651"/>
    </source>
</evidence>
<evidence type="ECO:0000256" key="12">
    <source>
        <dbReference type="ARBA" id="ARBA00023012"/>
    </source>
</evidence>
<dbReference type="InterPro" id="IPR003661">
    <property type="entry name" value="HisK_dim/P_dom"/>
</dbReference>
<dbReference type="GO" id="GO:0005886">
    <property type="term" value="C:plasma membrane"/>
    <property type="evidence" value="ECO:0007669"/>
    <property type="project" value="UniProtKB-SubCell"/>
</dbReference>
<keyword evidence="6 14" id="KW-0808">Transferase</keyword>
<dbReference type="Pfam" id="PF00672">
    <property type="entry name" value="HAMP"/>
    <property type="match status" value="1"/>
</dbReference>
<dbReference type="EMBL" id="LZZI01000014">
    <property type="protein sequence ID" value="OOM63282.1"/>
    <property type="molecule type" value="Genomic_DNA"/>
</dbReference>
<evidence type="ECO:0000256" key="5">
    <source>
        <dbReference type="ARBA" id="ARBA00022553"/>
    </source>
</evidence>
<dbReference type="InterPro" id="IPR003660">
    <property type="entry name" value="HAMP_dom"/>
</dbReference>
<dbReference type="PROSITE" id="PS50885">
    <property type="entry name" value="HAMP"/>
    <property type="match status" value="1"/>
</dbReference>
<dbReference type="InterPro" id="IPR036890">
    <property type="entry name" value="HATPase_C_sf"/>
</dbReference>
<evidence type="ECO:0000256" key="7">
    <source>
        <dbReference type="ARBA" id="ARBA00022692"/>
    </source>
</evidence>
<dbReference type="AlphaFoldDB" id="A0A1S8T4Y9"/>
<name>A0A1S8T4Y9_CLOBE</name>
<gene>
    <name evidence="14" type="primary">arlS_2</name>
    <name evidence="14" type="ORF">CLBCK_10980</name>
</gene>
<evidence type="ECO:0000256" key="3">
    <source>
        <dbReference type="ARBA" id="ARBA00012438"/>
    </source>
</evidence>
<comment type="caution">
    <text evidence="14">The sequence shown here is derived from an EMBL/GenBank/DDBJ whole genome shotgun (WGS) entry which is preliminary data.</text>
</comment>
<dbReference type="InterPro" id="IPR003594">
    <property type="entry name" value="HATPase_dom"/>
</dbReference>
<dbReference type="SMART" id="SM00387">
    <property type="entry name" value="HATPase_c"/>
    <property type="match status" value="1"/>
</dbReference>
<dbReference type="SMART" id="SM00304">
    <property type="entry name" value="HAMP"/>
    <property type="match status" value="1"/>
</dbReference>
<dbReference type="InterPro" id="IPR004358">
    <property type="entry name" value="Sig_transdc_His_kin-like_C"/>
</dbReference>
<dbReference type="SUPFAM" id="SSF55874">
    <property type="entry name" value="ATPase domain of HSP90 chaperone/DNA topoisomerase II/histidine kinase"/>
    <property type="match status" value="1"/>
</dbReference>
<evidence type="ECO:0000256" key="8">
    <source>
        <dbReference type="ARBA" id="ARBA00022741"/>
    </source>
</evidence>
<dbReference type="Proteomes" id="UP000190973">
    <property type="component" value="Unassembled WGS sequence"/>
</dbReference>
<dbReference type="CDD" id="cd00082">
    <property type="entry name" value="HisKA"/>
    <property type="match status" value="1"/>
</dbReference>
<accession>A0A1S8T4Y9</accession>
<dbReference type="GO" id="GO:0005524">
    <property type="term" value="F:ATP binding"/>
    <property type="evidence" value="ECO:0007669"/>
    <property type="project" value="UniProtKB-KW"/>
</dbReference>